<evidence type="ECO:0008006" key="4">
    <source>
        <dbReference type="Google" id="ProtNLM"/>
    </source>
</evidence>
<name>A0A284S3D2_ARMOS</name>
<evidence type="ECO:0000313" key="3">
    <source>
        <dbReference type="Proteomes" id="UP000219338"/>
    </source>
</evidence>
<proteinExistence type="predicted"/>
<gene>
    <name evidence="2" type="ORF">ARMOST_18994</name>
</gene>
<organism evidence="2 3">
    <name type="scientific">Armillaria ostoyae</name>
    <name type="common">Armillaria root rot fungus</name>
    <dbReference type="NCBI Taxonomy" id="47428"/>
    <lineage>
        <taxon>Eukaryota</taxon>
        <taxon>Fungi</taxon>
        <taxon>Dikarya</taxon>
        <taxon>Basidiomycota</taxon>
        <taxon>Agaricomycotina</taxon>
        <taxon>Agaricomycetes</taxon>
        <taxon>Agaricomycetidae</taxon>
        <taxon>Agaricales</taxon>
        <taxon>Marasmiineae</taxon>
        <taxon>Physalacriaceae</taxon>
        <taxon>Armillaria</taxon>
    </lineage>
</organism>
<evidence type="ECO:0000256" key="1">
    <source>
        <dbReference type="SAM" id="MobiDB-lite"/>
    </source>
</evidence>
<evidence type="ECO:0000313" key="2">
    <source>
        <dbReference type="EMBL" id="SJL15496.1"/>
    </source>
</evidence>
<dbReference type="Proteomes" id="UP000219338">
    <property type="component" value="Unassembled WGS sequence"/>
</dbReference>
<keyword evidence="3" id="KW-1185">Reference proteome</keyword>
<sequence length="678" mass="76276">MLEPLEVVGRRLLSYSKLIWERLRSIFSTSRLMKFSSPDMVSDSEQNAHMIAPSESQEERLHLNGNSAMDGGTSSEAIHTSLSDFDPEPPSESLGAGSESVSVDVPSSSDSGGSSYNSDSWPPKNIAFPKVKISALTETGKAESSIVVPLQRSYTGRHPVVPSSLADTPCATLGVQGVLDKLNTTLRTSYTLDTPSLRYILEHYIEKKYDFGTAYGLIRRIWYTAGSSNVGDELRRREENDRKMRQKALAGNQIVDTTLPPRRVWDLYSNRVVPSWTVAHVYNLWEVMNPISHAWVDEEDRAGVWTPVNGKEWPVPIPKDTNLDLIRIEMLNLGGEYAWLDVLCLRQKGGPNEDLRVQEWKLDVPTIGYVYRGGTVVIYMSGLGLPLSLKEGDLDSDRCWFRRAWTLQEVRAKRIIAGDTSDGPMHAEPIDEDGNYETELLTRFHKQLGSTRNRRIFSQLTDMQTRVSMNPVDKVAGLAFPLMPQTIPAYHESESLEDAWSALVNAMYPWMRVYFLLLYPGVGLGHKKWMPTWEQVMTEPLPADQYCYGFVEHDDETDKDLFDGPSIEKGHVHGLELELAEGVDRCGELIVEGTNGMPHTFAIRATHHIPIPEDSYTLLGSSPTDEDNDGIWRQHWAVVRRLTSQKFEKVSVVMMEGKEDLDRLEGLGITTNSCNILV</sequence>
<dbReference type="AlphaFoldDB" id="A0A284S3D2"/>
<reference evidence="3" key="1">
    <citation type="journal article" date="2017" name="Nat. Ecol. Evol.">
        <title>Genome expansion and lineage-specific genetic innovations in the forest pathogenic fungi Armillaria.</title>
        <authorList>
            <person name="Sipos G."/>
            <person name="Prasanna A.N."/>
            <person name="Walter M.C."/>
            <person name="O'Connor E."/>
            <person name="Balint B."/>
            <person name="Krizsan K."/>
            <person name="Kiss B."/>
            <person name="Hess J."/>
            <person name="Varga T."/>
            <person name="Slot J."/>
            <person name="Riley R."/>
            <person name="Boka B."/>
            <person name="Rigling D."/>
            <person name="Barry K."/>
            <person name="Lee J."/>
            <person name="Mihaltcheva S."/>
            <person name="LaButti K."/>
            <person name="Lipzen A."/>
            <person name="Waldron R."/>
            <person name="Moloney N.M."/>
            <person name="Sperisen C."/>
            <person name="Kredics L."/>
            <person name="Vagvoelgyi C."/>
            <person name="Patrignani A."/>
            <person name="Fitzpatrick D."/>
            <person name="Nagy I."/>
            <person name="Doyle S."/>
            <person name="Anderson J.B."/>
            <person name="Grigoriev I.V."/>
            <person name="Gueldener U."/>
            <person name="Muensterkoetter M."/>
            <person name="Nagy L.G."/>
        </authorList>
    </citation>
    <scope>NUCLEOTIDE SEQUENCE [LARGE SCALE GENOMIC DNA]</scope>
    <source>
        <strain evidence="3">C18/9</strain>
    </source>
</reference>
<protein>
    <recommendedName>
        <fullName evidence="4">Heterokaryon incompatibility domain-containing protein</fullName>
    </recommendedName>
</protein>
<feature type="compositionally biased region" description="Low complexity" evidence="1">
    <location>
        <begin position="97"/>
        <end position="120"/>
    </location>
</feature>
<dbReference type="OrthoDB" id="5418601at2759"/>
<accession>A0A284S3D2</accession>
<dbReference type="EMBL" id="FUEG01000029">
    <property type="protein sequence ID" value="SJL15496.1"/>
    <property type="molecule type" value="Genomic_DNA"/>
</dbReference>
<feature type="compositionally biased region" description="Polar residues" evidence="1">
    <location>
        <begin position="64"/>
        <end position="83"/>
    </location>
</feature>
<feature type="region of interest" description="Disordered" evidence="1">
    <location>
        <begin position="64"/>
        <end position="120"/>
    </location>
</feature>